<dbReference type="OrthoDB" id="6133115at2759"/>
<evidence type="ECO:0000256" key="3">
    <source>
        <dbReference type="ARBA" id="ARBA00022723"/>
    </source>
</evidence>
<dbReference type="PANTHER" id="PTHR24202:SF4">
    <property type="entry name" value="E3 UBIQUITIN-PROTEIN LIGASE MIB2-RELATED"/>
    <property type="match status" value="1"/>
</dbReference>
<comment type="caution">
    <text evidence="10">The sequence shown here is derived from an EMBL/GenBank/DDBJ whole genome shotgun (WGS) entry which is preliminary data.</text>
</comment>
<feature type="domain" description="Mind bomb SH3 repeat" evidence="9">
    <location>
        <begin position="84"/>
        <end position="147"/>
    </location>
</feature>
<evidence type="ECO:0000256" key="4">
    <source>
        <dbReference type="ARBA" id="ARBA00022737"/>
    </source>
</evidence>
<evidence type="ECO:0000256" key="5">
    <source>
        <dbReference type="ARBA" id="ARBA00022771"/>
    </source>
</evidence>
<feature type="compositionally biased region" description="Acidic residues" evidence="8">
    <location>
        <begin position="55"/>
        <end position="64"/>
    </location>
</feature>
<keyword evidence="5" id="KW-0863">Zinc-finger</keyword>
<proteinExistence type="predicted"/>
<feature type="region of interest" description="Disordered" evidence="8">
    <location>
        <begin position="41"/>
        <end position="64"/>
    </location>
</feature>
<keyword evidence="4" id="KW-0677">Repeat</keyword>
<name>A0A8J1TUV5_OWEFU</name>
<dbReference type="UniPathway" id="UPA00143"/>
<evidence type="ECO:0000256" key="8">
    <source>
        <dbReference type="SAM" id="MobiDB-lite"/>
    </source>
</evidence>
<feature type="domain" description="Mind bomb SH3 repeat" evidence="9">
    <location>
        <begin position="239"/>
        <end position="298"/>
    </location>
</feature>
<organism evidence="10 11">
    <name type="scientific">Owenia fusiformis</name>
    <name type="common">Polychaete worm</name>
    <dbReference type="NCBI Taxonomy" id="6347"/>
    <lineage>
        <taxon>Eukaryota</taxon>
        <taxon>Metazoa</taxon>
        <taxon>Spiralia</taxon>
        <taxon>Lophotrochozoa</taxon>
        <taxon>Annelida</taxon>
        <taxon>Polychaeta</taxon>
        <taxon>Sedentaria</taxon>
        <taxon>Canalipalpata</taxon>
        <taxon>Sabellida</taxon>
        <taxon>Oweniida</taxon>
        <taxon>Oweniidae</taxon>
        <taxon>Owenia</taxon>
    </lineage>
</organism>
<feature type="domain" description="Mind bomb SH3 repeat" evidence="9">
    <location>
        <begin position="165"/>
        <end position="224"/>
    </location>
</feature>
<dbReference type="PANTHER" id="PTHR24202">
    <property type="entry name" value="E3 UBIQUITIN-PROTEIN LIGASE MIB2"/>
    <property type="match status" value="1"/>
</dbReference>
<keyword evidence="2" id="KW-0808">Transferase</keyword>
<evidence type="ECO:0000256" key="1">
    <source>
        <dbReference type="ARBA" id="ARBA00004906"/>
    </source>
</evidence>
<accession>A0A8J1TUV5</accession>
<dbReference type="EMBL" id="CAIIXF020000003">
    <property type="protein sequence ID" value="CAH1779259.1"/>
    <property type="molecule type" value="Genomic_DNA"/>
</dbReference>
<dbReference type="Pfam" id="PF18346">
    <property type="entry name" value="SH3_15"/>
    <property type="match status" value="3"/>
</dbReference>
<dbReference type="AlphaFoldDB" id="A0A8J1TUV5"/>
<dbReference type="GO" id="GO:0016740">
    <property type="term" value="F:transferase activity"/>
    <property type="evidence" value="ECO:0007669"/>
    <property type="project" value="UniProtKB-KW"/>
</dbReference>
<evidence type="ECO:0000256" key="7">
    <source>
        <dbReference type="ARBA" id="ARBA00022833"/>
    </source>
</evidence>
<reference evidence="10" key="1">
    <citation type="submission" date="2022-03" db="EMBL/GenBank/DDBJ databases">
        <authorList>
            <person name="Martin C."/>
        </authorList>
    </citation>
    <scope>NUCLEOTIDE SEQUENCE</scope>
</reference>
<evidence type="ECO:0000313" key="11">
    <source>
        <dbReference type="Proteomes" id="UP000749559"/>
    </source>
</evidence>
<gene>
    <name evidence="10" type="ORF">OFUS_LOCUS6087</name>
</gene>
<keyword evidence="11" id="KW-1185">Reference proteome</keyword>
<dbReference type="GO" id="GO:0005737">
    <property type="term" value="C:cytoplasm"/>
    <property type="evidence" value="ECO:0007669"/>
    <property type="project" value="TreeGrafter"/>
</dbReference>
<keyword evidence="6" id="KW-0833">Ubl conjugation pathway</keyword>
<feature type="compositionally biased region" description="Basic and acidic residues" evidence="8">
    <location>
        <begin position="41"/>
        <end position="52"/>
    </location>
</feature>
<dbReference type="Proteomes" id="UP000749559">
    <property type="component" value="Unassembled WGS sequence"/>
</dbReference>
<keyword evidence="7" id="KW-0862">Zinc</keyword>
<sequence>CSVCEGIGLHEDHKFNVSGGSSSATEGIGYQIIREMVKQRLKQKEEEKKPAAESESGDDDDDDDTSLKLAMLMAMLSDDDSDDFSSGDVVYMTRDLEKAKELQDGYGGWVSTMSNCLGKRGIVLEKLAHVLKIKFENGLKWSVNPALLSKSPEKGATSGKFNRYDIVVINCNARTLQQKQKGHGGCSEKMLKAIGVRGIVHTIDEDNDVVVEFINSDKWCLNPDLLTKVDTSKEEIESGSLIVIIDDYEKVKELQKGHGGWAPKMIEALGHAAVVKRVAGDRVVVDVDDNEWVLNKKAVIFVASGEDMLKANGDLSKPLHELHEAVKGLQALQLLAELEERKQKADTAKRVCIIS</sequence>
<evidence type="ECO:0000256" key="2">
    <source>
        <dbReference type="ARBA" id="ARBA00022679"/>
    </source>
</evidence>
<dbReference type="InterPro" id="IPR040847">
    <property type="entry name" value="SH3_15"/>
</dbReference>
<comment type="pathway">
    <text evidence="1">Protein modification; protein ubiquitination.</text>
</comment>
<evidence type="ECO:0000259" key="9">
    <source>
        <dbReference type="Pfam" id="PF18346"/>
    </source>
</evidence>
<dbReference type="GO" id="GO:0008270">
    <property type="term" value="F:zinc ion binding"/>
    <property type="evidence" value="ECO:0007669"/>
    <property type="project" value="UniProtKB-KW"/>
</dbReference>
<evidence type="ECO:0000256" key="6">
    <source>
        <dbReference type="ARBA" id="ARBA00022786"/>
    </source>
</evidence>
<feature type="non-terminal residue" evidence="10">
    <location>
        <position position="355"/>
    </location>
</feature>
<evidence type="ECO:0000313" key="10">
    <source>
        <dbReference type="EMBL" id="CAH1779259.1"/>
    </source>
</evidence>
<dbReference type="GO" id="GO:0016567">
    <property type="term" value="P:protein ubiquitination"/>
    <property type="evidence" value="ECO:0007669"/>
    <property type="project" value="UniProtKB-UniPathway"/>
</dbReference>
<keyword evidence="3" id="KW-0479">Metal-binding</keyword>
<protein>
    <recommendedName>
        <fullName evidence="9">Mind bomb SH3 repeat domain-containing protein</fullName>
    </recommendedName>
</protein>